<feature type="signal peptide" evidence="1">
    <location>
        <begin position="1"/>
        <end position="20"/>
    </location>
</feature>
<dbReference type="Proteomes" id="UP000245959">
    <property type="component" value="Unassembled WGS sequence"/>
</dbReference>
<gene>
    <name evidence="3" type="ORF">C8D82_11646</name>
</gene>
<dbReference type="GeneID" id="78295598"/>
<proteinExistence type="predicted"/>
<dbReference type="GO" id="GO:0030246">
    <property type="term" value="F:carbohydrate binding"/>
    <property type="evidence" value="ECO:0007669"/>
    <property type="project" value="InterPro"/>
</dbReference>
<dbReference type="Gene3D" id="2.60.120.260">
    <property type="entry name" value="Galactose-binding domain-like"/>
    <property type="match status" value="1"/>
</dbReference>
<dbReference type="Gene3D" id="3.20.20.80">
    <property type="entry name" value="Glycosidases"/>
    <property type="match status" value="1"/>
</dbReference>
<dbReference type="PROSITE" id="PS50853">
    <property type="entry name" value="FN3"/>
    <property type="match status" value="1"/>
</dbReference>
<dbReference type="InterPro" id="IPR051923">
    <property type="entry name" value="Glycosyl_Hydrolase_39"/>
</dbReference>
<dbReference type="EMBL" id="QEKH01000016">
    <property type="protein sequence ID" value="PVY40595.1"/>
    <property type="molecule type" value="Genomic_DNA"/>
</dbReference>
<accession>A0A2U1AVX2</accession>
<comment type="caution">
    <text evidence="3">The sequence shown here is derived from an EMBL/GenBank/DDBJ whole genome shotgun (WGS) entry which is preliminary data.</text>
</comment>
<dbReference type="InterPro" id="IPR014718">
    <property type="entry name" value="GH-type_carb-bd"/>
</dbReference>
<organism evidence="3 4">
    <name type="scientific">Victivallis vadensis</name>
    <dbReference type="NCBI Taxonomy" id="172901"/>
    <lineage>
        <taxon>Bacteria</taxon>
        <taxon>Pseudomonadati</taxon>
        <taxon>Lentisphaerota</taxon>
        <taxon>Lentisphaeria</taxon>
        <taxon>Victivallales</taxon>
        <taxon>Victivallaceae</taxon>
        <taxon>Victivallis</taxon>
    </lineage>
</organism>
<dbReference type="OrthoDB" id="912485at2"/>
<sequence>MSNIYGCIAAVLLTATVAGADDLLLSDNPAGNAFDSGVKRIATGAALTWITDGEFATGSAELLKTGSRPDGTNRVLLDGRRGSDGNCQAFGNWGGQYYGTFVIDLKADYLVTRASVWSQQTRTQGIESLELLLSSDGKKFVAVGSVKPADDLLNRTEKLGERIDLVLEKPAMARYVQFRVKKHPARMQMILAEAAVWGARLPQGADRTVWLPENQRPEVAVTGRGIGSGALALDWSGFGSASQVKNYRLYRSAKPFSNAASGQAERIGEFPARITKTTVYPLTPGDTLHYGVTAVYEDGESPAVKPFTYTVPQPLELKTFGDMLAINHFWGGGGARHTPRTREWETVALDLLAESPFRTIRWWESYPEIVGKFYDRGIAVTTFSGERNYRNGKQLGIHLFGSGNEPHLHGIRGGEHAKRVAQINRDLKKEIPQALLYAPTVCLDGRSLEFLEAFYAAGAKEHFDVLDVHNYLGNTADFSYPPGYPSGSPEGLFERIAKVKAIMAKYGDADKPMITTEFGYTDCNVANPVGEMTPERKAAFLVRGLVIQHVLGFRRVFVYSFWDEGEDPNYTEHAFGLVDYKLQKKPVYFASQVLGRELGDCVYDSKMKGADEVNYGYVYRKAAGKRYVTVVWNGASGMAGTFRTQPGTVIVTAMTGGKKEVKTAPDGSFRALYGPAPVYLESAAPAELVKTAKVEKQLAADRVILKPDASVVVTGAGHRAGIGATLSNPTSETLDVQLSLESPEGKTLAARTVRLAPGKSEHAVLAAPSGTGLILDRYELAIHYEGRYESRSDRTTVFVRRLAEKPGVSTAKLYGYGSEVYVLADDALEVTVDPLRGGRILEIYDRRTGCNQITVPYDRLGGLHNIAFAYCIWDEVKAPHGFGIGRNAPYQVKVLPDGLTLSAGAPGKLAVTKTLTLGGGGVLNLNVKLDNRGDRELACSWYMHPEYTVGGEAVSHSDLLTLPIGGKNLDIPYWTGLGDRSTPEFSDGFWMLTSPSKQYRIRQDFPPEKFRKPRLWFGIGCCNLEMESSRGLKLRPGESWTGDLKWTFSQIR</sequence>
<keyword evidence="1" id="KW-0732">Signal</keyword>
<dbReference type="InterPro" id="IPR003961">
    <property type="entry name" value="FN3_dom"/>
</dbReference>
<dbReference type="Gene3D" id="2.60.40.10">
    <property type="entry name" value="Immunoglobulins"/>
    <property type="match status" value="1"/>
</dbReference>
<evidence type="ECO:0000313" key="4">
    <source>
        <dbReference type="Proteomes" id="UP000245959"/>
    </source>
</evidence>
<dbReference type="GO" id="GO:0004553">
    <property type="term" value="F:hydrolase activity, hydrolyzing O-glycosyl compounds"/>
    <property type="evidence" value="ECO:0007669"/>
    <property type="project" value="TreeGrafter"/>
</dbReference>
<name>A0A2U1AVX2_9BACT</name>
<reference evidence="3 4" key="1">
    <citation type="submission" date="2018-04" db="EMBL/GenBank/DDBJ databases">
        <title>Genomic Encyclopedia of Type Strains, Phase IV (KMG-IV): sequencing the most valuable type-strain genomes for metagenomic binning, comparative biology and taxonomic classification.</title>
        <authorList>
            <person name="Goeker M."/>
        </authorList>
    </citation>
    <scope>NUCLEOTIDE SEQUENCE [LARGE SCALE GENOMIC DNA]</scope>
    <source>
        <strain evidence="3 4">DSM 14823</strain>
    </source>
</reference>
<feature type="domain" description="Fibronectin type-III" evidence="2">
    <location>
        <begin position="217"/>
        <end position="314"/>
    </location>
</feature>
<dbReference type="AlphaFoldDB" id="A0A2U1AVX2"/>
<dbReference type="InterPro" id="IPR017853">
    <property type="entry name" value="GH"/>
</dbReference>
<dbReference type="InterPro" id="IPR013783">
    <property type="entry name" value="Ig-like_fold"/>
</dbReference>
<dbReference type="Gene3D" id="2.70.98.10">
    <property type="match status" value="1"/>
</dbReference>
<dbReference type="PANTHER" id="PTHR12631:SF10">
    <property type="entry name" value="BETA-XYLOSIDASE-LIKE PROTEIN-RELATED"/>
    <property type="match status" value="1"/>
</dbReference>
<protein>
    <recommendedName>
        <fullName evidence="2">Fibronectin type-III domain-containing protein</fullName>
    </recommendedName>
</protein>
<evidence type="ECO:0000313" key="3">
    <source>
        <dbReference type="EMBL" id="PVY40595.1"/>
    </source>
</evidence>
<dbReference type="SUPFAM" id="SSF49265">
    <property type="entry name" value="Fibronectin type III"/>
    <property type="match status" value="1"/>
</dbReference>
<dbReference type="SUPFAM" id="SSF51445">
    <property type="entry name" value="(Trans)glycosidases"/>
    <property type="match status" value="1"/>
</dbReference>
<feature type="chain" id="PRO_5015533054" description="Fibronectin type-III domain-containing protein" evidence="1">
    <location>
        <begin position="21"/>
        <end position="1052"/>
    </location>
</feature>
<dbReference type="InterPro" id="IPR036116">
    <property type="entry name" value="FN3_sf"/>
</dbReference>
<evidence type="ECO:0000256" key="1">
    <source>
        <dbReference type="SAM" id="SignalP"/>
    </source>
</evidence>
<keyword evidence="4" id="KW-1185">Reference proteome</keyword>
<dbReference type="RefSeq" id="WP_116884300.1">
    <property type="nucleotide sequence ID" value="NZ_CABMMC010000011.1"/>
</dbReference>
<evidence type="ECO:0000259" key="2">
    <source>
        <dbReference type="PROSITE" id="PS50853"/>
    </source>
</evidence>
<dbReference type="PANTHER" id="PTHR12631">
    <property type="entry name" value="ALPHA-L-IDURONIDASE"/>
    <property type="match status" value="1"/>
</dbReference>